<dbReference type="OrthoDB" id="4140098at2"/>
<accession>A0A1Q8CJW5</accession>
<name>A0A1Q8CJW5_9PSEU</name>
<keyword evidence="2" id="KW-0805">Transcription regulation</keyword>
<dbReference type="PROSITE" id="PS50931">
    <property type="entry name" value="HTH_LYSR"/>
    <property type="match status" value="1"/>
</dbReference>
<dbReference type="GO" id="GO:0003700">
    <property type="term" value="F:DNA-binding transcription factor activity"/>
    <property type="evidence" value="ECO:0007669"/>
    <property type="project" value="InterPro"/>
</dbReference>
<dbReference type="PANTHER" id="PTHR30346">
    <property type="entry name" value="TRANSCRIPTIONAL DUAL REGULATOR HCAR-RELATED"/>
    <property type="match status" value="1"/>
</dbReference>
<keyword evidence="3" id="KW-0238">DNA-binding</keyword>
<evidence type="ECO:0000313" key="6">
    <source>
        <dbReference type="EMBL" id="OLF14642.1"/>
    </source>
</evidence>
<dbReference type="Proteomes" id="UP000185596">
    <property type="component" value="Unassembled WGS sequence"/>
</dbReference>
<dbReference type="PRINTS" id="PR00039">
    <property type="entry name" value="HTHLYSR"/>
</dbReference>
<dbReference type="CDD" id="cd08414">
    <property type="entry name" value="PBP2_LTTR_aromatics_like"/>
    <property type="match status" value="1"/>
</dbReference>
<organism evidence="6 7">
    <name type="scientific">Actinophytocola xanthii</name>
    <dbReference type="NCBI Taxonomy" id="1912961"/>
    <lineage>
        <taxon>Bacteria</taxon>
        <taxon>Bacillati</taxon>
        <taxon>Actinomycetota</taxon>
        <taxon>Actinomycetes</taxon>
        <taxon>Pseudonocardiales</taxon>
        <taxon>Pseudonocardiaceae</taxon>
    </lineage>
</organism>
<dbReference type="SUPFAM" id="SSF53850">
    <property type="entry name" value="Periplasmic binding protein-like II"/>
    <property type="match status" value="1"/>
</dbReference>
<dbReference type="RefSeq" id="WP_075128420.1">
    <property type="nucleotide sequence ID" value="NZ_MSIE01000052.1"/>
</dbReference>
<dbReference type="GO" id="GO:0003677">
    <property type="term" value="F:DNA binding"/>
    <property type="evidence" value="ECO:0007669"/>
    <property type="project" value="UniProtKB-KW"/>
</dbReference>
<dbReference type="EMBL" id="MSIE01000052">
    <property type="protein sequence ID" value="OLF14642.1"/>
    <property type="molecule type" value="Genomic_DNA"/>
</dbReference>
<dbReference type="InterPro" id="IPR000847">
    <property type="entry name" value="LysR_HTH_N"/>
</dbReference>
<evidence type="ECO:0000256" key="3">
    <source>
        <dbReference type="ARBA" id="ARBA00023125"/>
    </source>
</evidence>
<evidence type="ECO:0000313" key="7">
    <source>
        <dbReference type="Proteomes" id="UP000185596"/>
    </source>
</evidence>
<gene>
    <name evidence="6" type="ORF">BU204_26230</name>
</gene>
<dbReference type="Gene3D" id="3.40.190.10">
    <property type="entry name" value="Periplasmic binding protein-like II"/>
    <property type="match status" value="2"/>
</dbReference>
<comment type="similarity">
    <text evidence="1">Belongs to the LysR transcriptional regulatory family.</text>
</comment>
<dbReference type="PANTHER" id="PTHR30346:SF0">
    <property type="entry name" value="HCA OPERON TRANSCRIPTIONAL ACTIVATOR HCAR"/>
    <property type="match status" value="1"/>
</dbReference>
<proteinExistence type="inferred from homology"/>
<evidence type="ECO:0000256" key="1">
    <source>
        <dbReference type="ARBA" id="ARBA00009437"/>
    </source>
</evidence>
<comment type="caution">
    <text evidence="6">The sequence shown here is derived from an EMBL/GenBank/DDBJ whole genome shotgun (WGS) entry which is preliminary data.</text>
</comment>
<dbReference type="InterPro" id="IPR036390">
    <property type="entry name" value="WH_DNA-bd_sf"/>
</dbReference>
<dbReference type="Pfam" id="PF03466">
    <property type="entry name" value="LysR_substrate"/>
    <property type="match status" value="1"/>
</dbReference>
<dbReference type="InterPro" id="IPR005119">
    <property type="entry name" value="LysR_subst-bd"/>
</dbReference>
<evidence type="ECO:0000256" key="4">
    <source>
        <dbReference type="ARBA" id="ARBA00023163"/>
    </source>
</evidence>
<keyword evidence="7" id="KW-1185">Reference proteome</keyword>
<protein>
    <submittedName>
        <fullName evidence="6">LysR family transcriptional regulator</fullName>
    </submittedName>
</protein>
<dbReference type="AlphaFoldDB" id="A0A1Q8CJW5"/>
<dbReference type="Gene3D" id="1.10.10.10">
    <property type="entry name" value="Winged helix-like DNA-binding domain superfamily/Winged helix DNA-binding domain"/>
    <property type="match status" value="1"/>
</dbReference>
<dbReference type="Pfam" id="PF00126">
    <property type="entry name" value="HTH_1"/>
    <property type="match status" value="1"/>
</dbReference>
<dbReference type="FunFam" id="1.10.10.10:FF:000001">
    <property type="entry name" value="LysR family transcriptional regulator"/>
    <property type="match status" value="1"/>
</dbReference>
<dbReference type="InterPro" id="IPR036388">
    <property type="entry name" value="WH-like_DNA-bd_sf"/>
</dbReference>
<reference evidence="6 7" key="1">
    <citation type="submission" date="2016-12" db="EMBL/GenBank/DDBJ databases">
        <title>The draft genome sequence of Actinophytocola sp. 11-183.</title>
        <authorList>
            <person name="Wang W."/>
            <person name="Yuan L."/>
        </authorList>
    </citation>
    <scope>NUCLEOTIDE SEQUENCE [LARGE SCALE GENOMIC DNA]</scope>
    <source>
        <strain evidence="6 7">11-183</strain>
    </source>
</reference>
<dbReference type="SUPFAM" id="SSF46785">
    <property type="entry name" value="Winged helix' DNA-binding domain"/>
    <property type="match status" value="1"/>
</dbReference>
<dbReference type="GO" id="GO:0032993">
    <property type="term" value="C:protein-DNA complex"/>
    <property type="evidence" value="ECO:0007669"/>
    <property type="project" value="TreeGrafter"/>
</dbReference>
<sequence>MADVELRELRYFRAVATEGSLSRAAATLGMAQPPLSRAISQLERRLGVRLLDRDNRGVSPTPAGETLLAETARVLDAVSAAVHRTRRAARANPTLVVTAKPGVASTVLPRAVDAYRALPAAGEVEILVSGYGEQADLVRAGEVDLALIGSPLHGAGLDVEPLVGEPRVAALPAGHALADGRALTVADLHREPMPQWTDSTPEEVTYWSGRDTVPSSAPLTGPPIRDSAQLVEVVALGQAVALVPESLARANQRPDIVYRPVRDASPYVVGVAWLAGSRDRRVADFVRAASTLADPLAETA</sequence>
<feature type="domain" description="HTH lysR-type" evidence="5">
    <location>
        <begin position="4"/>
        <end position="61"/>
    </location>
</feature>
<keyword evidence="4" id="KW-0804">Transcription</keyword>
<evidence type="ECO:0000259" key="5">
    <source>
        <dbReference type="PROSITE" id="PS50931"/>
    </source>
</evidence>
<evidence type="ECO:0000256" key="2">
    <source>
        <dbReference type="ARBA" id="ARBA00023015"/>
    </source>
</evidence>
<dbReference type="STRING" id="1912961.BU204_26230"/>